<dbReference type="SUPFAM" id="SSF140990">
    <property type="entry name" value="FtsH protease domain-like"/>
    <property type="match status" value="1"/>
</dbReference>
<dbReference type="Proteomes" id="UP000092247">
    <property type="component" value="Unassembled WGS sequence"/>
</dbReference>
<dbReference type="AlphaFoldDB" id="A0A1B8HD04"/>
<accession>A0A1B8HD04</accession>
<evidence type="ECO:0000259" key="2">
    <source>
        <dbReference type="Pfam" id="PF01434"/>
    </source>
</evidence>
<sequence>MVQSISGRNVMGKQQVPLWVRGTAFVREYLSFITLAVLFVWSLFGWPSPDTATGATKTIINLLDLAVPLAVIWLVVTAFMRTASFHYLRYLGGVLYDIVLLIVTFQLACRFLVQIQGVINDIIDGAIESPELAISTVVSVYLVIFLCRLCIGKSKVQSMSVAYGRPTAPIHRTEASLMLTAVHECGHALVYALQNTHPEIMRMGLAQESRGNELRLGYMESNVALDGRATRDQLYWRMLLALGGSAAELAVYGKQYEGALEDMRTWQEQAGRYLQNGFGQVLMCDDGHDVSLRHNIAAFNALHAEQVAIVNRFMRDNVTLLTEMATELRHLGALDKQAITSFLGRVSISVDVPTFVITG</sequence>
<feature type="transmembrane region" description="Helical" evidence="1">
    <location>
        <begin position="87"/>
        <end position="113"/>
    </location>
</feature>
<comment type="caution">
    <text evidence="3">The sequence shown here is derived from an EMBL/GenBank/DDBJ whole genome shotgun (WGS) entry which is preliminary data.</text>
</comment>
<dbReference type="InterPro" id="IPR037219">
    <property type="entry name" value="Peptidase_M41-like"/>
</dbReference>
<dbReference type="EMBL" id="LZEX01000014">
    <property type="protein sequence ID" value="OBU06961.1"/>
    <property type="molecule type" value="Genomic_DNA"/>
</dbReference>
<name>A0A1B8HD04_9GAMM</name>
<feature type="transmembrane region" description="Helical" evidence="1">
    <location>
        <begin position="59"/>
        <end position="80"/>
    </location>
</feature>
<keyword evidence="1" id="KW-0472">Membrane</keyword>
<dbReference type="Pfam" id="PF01434">
    <property type="entry name" value="Peptidase_M41"/>
    <property type="match status" value="1"/>
</dbReference>
<feature type="domain" description="Peptidase M41" evidence="2">
    <location>
        <begin position="177"/>
        <end position="265"/>
    </location>
</feature>
<dbReference type="InterPro" id="IPR000642">
    <property type="entry name" value="Peptidase_M41"/>
</dbReference>
<gene>
    <name evidence="3" type="ORF">AYY17_19700</name>
</gene>
<dbReference type="GO" id="GO:0005524">
    <property type="term" value="F:ATP binding"/>
    <property type="evidence" value="ECO:0007669"/>
    <property type="project" value="InterPro"/>
</dbReference>
<dbReference type="GO" id="GO:0006508">
    <property type="term" value="P:proteolysis"/>
    <property type="evidence" value="ECO:0007669"/>
    <property type="project" value="InterPro"/>
</dbReference>
<reference evidence="3 4" key="1">
    <citation type="submission" date="2016-06" db="EMBL/GenBank/DDBJ databases">
        <authorList>
            <person name="Kjaerup R.B."/>
            <person name="Dalgaard T.S."/>
            <person name="Juul-Madsen H.R."/>
        </authorList>
    </citation>
    <scope>NUCLEOTIDE SEQUENCE [LARGE SCALE GENOMIC DNA]</scope>
    <source>
        <strain evidence="3 4">GCSL-Mp3</strain>
    </source>
</reference>
<proteinExistence type="predicted"/>
<feature type="transmembrane region" description="Helical" evidence="1">
    <location>
        <begin position="29"/>
        <end position="47"/>
    </location>
</feature>
<evidence type="ECO:0000313" key="4">
    <source>
        <dbReference type="Proteomes" id="UP000092247"/>
    </source>
</evidence>
<organism evidence="3 4">
    <name type="scientific">Morganella psychrotolerans</name>
    <dbReference type="NCBI Taxonomy" id="368603"/>
    <lineage>
        <taxon>Bacteria</taxon>
        <taxon>Pseudomonadati</taxon>
        <taxon>Pseudomonadota</taxon>
        <taxon>Gammaproteobacteria</taxon>
        <taxon>Enterobacterales</taxon>
        <taxon>Morganellaceae</taxon>
        <taxon>Morganella</taxon>
    </lineage>
</organism>
<evidence type="ECO:0000313" key="3">
    <source>
        <dbReference type="EMBL" id="OBU06961.1"/>
    </source>
</evidence>
<dbReference type="GO" id="GO:0004176">
    <property type="term" value="F:ATP-dependent peptidase activity"/>
    <property type="evidence" value="ECO:0007669"/>
    <property type="project" value="InterPro"/>
</dbReference>
<keyword evidence="1" id="KW-1133">Transmembrane helix</keyword>
<evidence type="ECO:0000256" key="1">
    <source>
        <dbReference type="SAM" id="Phobius"/>
    </source>
</evidence>
<keyword evidence="1" id="KW-0812">Transmembrane</keyword>
<protein>
    <recommendedName>
        <fullName evidence="2">Peptidase M41 domain-containing protein</fullName>
    </recommendedName>
</protein>
<dbReference type="Gene3D" id="1.20.58.760">
    <property type="entry name" value="Peptidase M41"/>
    <property type="match status" value="1"/>
</dbReference>
<dbReference type="GO" id="GO:0004222">
    <property type="term" value="F:metalloendopeptidase activity"/>
    <property type="evidence" value="ECO:0007669"/>
    <property type="project" value="InterPro"/>
</dbReference>